<dbReference type="Proteomes" id="UP000431401">
    <property type="component" value="Unassembled WGS sequence"/>
</dbReference>
<dbReference type="AlphaFoldDB" id="A0A7K0DXC5"/>
<evidence type="ECO:0000313" key="3">
    <source>
        <dbReference type="Proteomes" id="UP000431401"/>
    </source>
</evidence>
<name>A0A7K0DXC5_9NOCA</name>
<reference evidence="2 3" key="1">
    <citation type="submission" date="2019-10" db="EMBL/GenBank/DDBJ databases">
        <title>Nocardia macrotermitis sp. nov. and Nocardia aurantia sp. nov., isolated from the gut of fungus growing-termite Macrotermes natalensis.</title>
        <authorList>
            <person name="Benndorf R."/>
            <person name="Schwitalla J."/>
            <person name="Martin K."/>
            <person name="De Beer W."/>
            <person name="Kaster A.-K."/>
            <person name="Vollmers J."/>
            <person name="Poulsen M."/>
            <person name="Beemelmanns C."/>
        </authorList>
    </citation>
    <scope>NUCLEOTIDE SEQUENCE [LARGE SCALE GENOMIC DNA]</scope>
    <source>
        <strain evidence="2 3">RB56</strain>
    </source>
</reference>
<proteinExistence type="predicted"/>
<feature type="transmembrane region" description="Helical" evidence="1">
    <location>
        <begin position="9"/>
        <end position="26"/>
    </location>
</feature>
<comment type="caution">
    <text evidence="2">The sequence shown here is derived from an EMBL/GenBank/DDBJ whole genome shotgun (WGS) entry which is preliminary data.</text>
</comment>
<protein>
    <submittedName>
        <fullName evidence="2">Uncharacterized protein</fullName>
    </submittedName>
</protein>
<dbReference type="RefSeq" id="WP_153347728.1">
    <property type="nucleotide sequence ID" value="NZ_WEGI01000014.1"/>
</dbReference>
<keyword evidence="1" id="KW-1133">Transmembrane helix</keyword>
<keyword evidence="1" id="KW-0472">Membrane</keyword>
<dbReference type="EMBL" id="WEGI01000014">
    <property type="protein sequence ID" value="MQY30436.1"/>
    <property type="molecule type" value="Genomic_DNA"/>
</dbReference>
<gene>
    <name evidence="2" type="ORF">NRB56_60380</name>
</gene>
<accession>A0A7K0DXC5</accession>
<feature type="transmembrane region" description="Helical" evidence="1">
    <location>
        <begin position="32"/>
        <end position="53"/>
    </location>
</feature>
<organism evidence="2 3">
    <name type="scientific">Nocardia aurantia</name>
    <dbReference type="NCBI Taxonomy" id="2585199"/>
    <lineage>
        <taxon>Bacteria</taxon>
        <taxon>Bacillati</taxon>
        <taxon>Actinomycetota</taxon>
        <taxon>Actinomycetes</taxon>
        <taxon>Mycobacteriales</taxon>
        <taxon>Nocardiaceae</taxon>
        <taxon>Nocardia</taxon>
    </lineage>
</organism>
<sequence length="188" mass="21032">MPISFKRGTWRLFMCFAPLAVGGFLAEKTGSVALAIIVILVFVVTAIVVENRVIDRSATSSRRVTVHWHPQLPVQEWSWAWAEFRTIGAKRKRRTVDGIDITTCEDKFVSADGAAAHLMHWIHGGRLLHGRDTATRLPETIPDAQGQRLLVKAPWAWLLYPVPPGQTDTLGIAAEFARTERTRGLRDL</sequence>
<keyword evidence="1" id="KW-0812">Transmembrane</keyword>
<keyword evidence="3" id="KW-1185">Reference proteome</keyword>
<evidence type="ECO:0000256" key="1">
    <source>
        <dbReference type="SAM" id="Phobius"/>
    </source>
</evidence>
<evidence type="ECO:0000313" key="2">
    <source>
        <dbReference type="EMBL" id="MQY30436.1"/>
    </source>
</evidence>